<gene>
    <name evidence="3" type="ORF">VTL71DRAFT_10561</name>
</gene>
<accession>A0ABR4CTW1</accession>
<name>A0ABR4CTW1_9HELO</name>
<evidence type="ECO:0000259" key="2">
    <source>
        <dbReference type="Pfam" id="PF12222"/>
    </source>
</evidence>
<dbReference type="EMBL" id="JAZHXI010000003">
    <property type="protein sequence ID" value="KAL2073237.1"/>
    <property type="molecule type" value="Genomic_DNA"/>
</dbReference>
<evidence type="ECO:0000313" key="3">
    <source>
        <dbReference type="EMBL" id="KAL2073237.1"/>
    </source>
</evidence>
<organism evidence="3 4">
    <name type="scientific">Oculimacula yallundae</name>
    <dbReference type="NCBI Taxonomy" id="86028"/>
    <lineage>
        <taxon>Eukaryota</taxon>
        <taxon>Fungi</taxon>
        <taxon>Dikarya</taxon>
        <taxon>Ascomycota</taxon>
        <taxon>Pezizomycotina</taxon>
        <taxon>Leotiomycetes</taxon>
        <taxon>Helotiales</taxon>
        <taxon>Ploettnerulaceae</taxon>
        <taxon>Oculimacula</taxon>
    </lineage>
</organism>
<keyword evidence="4" id="KW-1185">Reference proteome</keyword>
<dbReference type="InterPro" id="IPR056948">
    <property type="entry name" value="PNGaseA_N"/>
</dbReference>
<reference evidence="3 4" key="1">
    <citation type="journal article" date="2024" name="Commun. Biol.">
        <title>Comparative genomic analysis of thermophilic fungi reveals convergent evolutionary adaptations and gene losses.</title>
        <authorList>
            <person name="Steindorff A.S."/>
            <person name="Aguilar-Pontes M.V."/>
            <person name="Robinson A.J."/>
            <person name="Andreopoulos B."/>
            <person name="LaButti K."/>
            <person name="Kuo A."/>
            <person name="Mondo S."/>
            <person name="Riley R."/>
            <person name="Otillar R."/>
            <person name="Haridas S."/>
            <person name="Lipzen A."/>
            <person name="Grimwood J."/>
            <person name="Schmutz J."/>
            <person name="Clum A."/>
            <person name="Reid I.D."/>
            <person name="Moisan M.C."/>
            <person name="Butler G."/>
            <person name="Nguyen T.T.M."/>
            <person name="Dewar K."/>
            <person name="Conant G."/>
            <person name="Drula E."/>
            <person name="Henrissat B."/>
            <person name="Hansel C."/>
            <person name="Singer S."/>
            <person name="Hutchinson M.I."/>
            <person name="de Vries R.P."/>
            <person name="Natvig D.O."/>
            <person name="Powell A.J."/>
            <person name="Tsang A."/>
            <person name="Grigoriev I.V."/>
        </authorList>
    </citation>
    <scope>NUCLEOTIDE SEQUENCE [LARGE SCALE GENOMIC DNA]</scope>
    <source>
        <strain evidence="3 4">CBS 494.80</strain>
    </source>
</reference>
<evidence type="ECO:0000256" key="1">
    <source>
        <dbReference type="SAM" id="MobiDB-lite"/>
    </source>
</evidence>
<sequence>MLPLKGIMTDSSHAMSSDKAGNPEGIGTLTFAGSPTATEPSSWQKEVPGSRGVFYPVRSFKTFAFALSASCVFLFWLLAECVPSIEWQTVATAPFVNLVKDAVPASSASPSPSSGVLEVFQVHQPVLSPSGVPDQTTIEDGSNNTTAHTSHSTSCEALLMEHSFGFSYGKPFVGAYTPPKCHFNRVTMNFTVTSRGRQFDRLALMYFGDTEVWRTSTAEPTANGIRWEYIKDMTEYLYFWNSPQTIIFDLGNLIDDTYTGAFNTTLTATFFTSQETVEPASLIIPISARKGVTNSASVFTLPAENATNTIGFPRNANRAVFSVSACGQAAEEFWWSNVLQSDTDTFVPVAGTLYGYSPFREVQVLIDGQLAGVHWPFPVIFTGGVVPGLWRPIVGIDAFDLREHEIDITPFLPLLSDGGEHTFEIRVVGIVDNGKSSGSLTKTVGNSWLVTGKVFVWLDDDPNSVTTGETPILYLPEPTISLSQSLTQNSTGANVTLVYTTDVKRTLSVTSLVTTQNKTISSTWTQSLSVTNYGKFIAFGAIQQNNHTTTGMDESTGGVLYQSWYTYPLYANSSYIVQPGGNFTIQADLKLGLDLTTYGQPVFPTGLQPFADLPRTSELVSGLSGTSLSTRQNGTAYYFAAPSIGLSTGYGSTSQEFTFSGIDSRGGATDKELYYRNVEAVNATVVRDFESLVGTEVRTYDVPLRNTGKAPLVPGTVSPKAALGRGSGAPKQLLVQGGGV</sequence>
<feature type="domain" description="Peptide N-acetyl-beta-D-glucosaminyl asparaginase amidase A N-terminal" evidence="2">
    <location>
        <begin position="148"/>
        <end position="467"/>
    </location>
</feature>
<feature type="region of interest" description="Disordered" evidence="1">
    <location>
        <begin position="1"/>
        <end position="20"/>
    </location>
</feature>
<dbReference type="Pfam" id="PF12222">
    <property type="entry name" value="PNGaseA"/>
    <property type="match status" value="1"/>
</dbReference>
<evidence type="ECO:0000313" key="4">
    <source>
        <dbReference type="Proteomes" id="UP001595075"/>
    </source>
</evidence>
<dbReference type="InterPro" id="IPR021102">
    <property type="entry name" value="PNGase_A"/>
</dbReference>
<protein>
    <recommendedName>
        <fullName evidence="2">Peptide N-acetyl-beta-D-glucosaminyl asparaginase amidase A N-terminal domain-containing protein</fullName>
    </recommendedName>
</protein>
<comment type="caution">
    <text evidence="3">The sequence shown here is derived from an EMBL/GenBank/DDBJ whole genome shotgun (WGS) entry which is preliminary data.</text>
</comment>
<dbReference type="Pfam" id="PF25156">
    <property type="entry name" value="PNGase_A_C"/>
    <property type="match status" value="1"/>
</dbReference>
<feature type="region of interest" description="Disordered" evidence="1">
    <location>
        <begin position="128"/>
        <end position="149"/>
    </location>
</feature>
<dbReference type="Proteomes" id="UP001595075">
    <property type="component" value="Unassembled WGS sequence"/>
</dbReference>
<dbReference type="PANTHER" id="PTHR31104">
    <property type="entry name" value="PEPTIDE-N4-(N-ACETYL-BETA-GLUCOSAMINYL)ASPARAGINE AMIDASE A PROTEIN"/>
    <property type="match status" value="1"/>
</dbReference>
<proteinExistence type="predicted"/>